<dbReference type="InterPro" id="IPR011735">
    <property type="entry name" value="WlaTC/HtrL_glycosyltransf"/>
</dbReference>
<organism evidence="3">
    <name type="scientific">Soboliphyme baturini</name>
    <dbReference type="NCBI Taxonomy" id="241478"/>
    <lineage>
        <taxon>Eukaryota</taxon>
        <taxon>Metazoa</taxon>
        <taxon>Ecdysozoa</taxon>
        <taxon>Nematoda</taxon>
        <taxon>Enoplea</taxon>
        <taxon>Dorylaimia</taxon>
        <taxon>Dioctophymatida</taxon>
        <taxon>Dioctophymatoidea</taxon>
        <taxon>Soboliphymatidae</taxon>
        <taxon>Soboliphyme</taxon>
    </lineage>
</organism>
<protein>
    <submittedName>
        <fullName evidence="3">DPPIV_N domain-containing protein</fullName>
    </submittedName>
</protein>
<dbReference type="WBParaSite" id="SBAD_0001111101-mRNA-1">
    <property type="protein sequence ID" value="SBAD_0001111101-mRNA-1"/>
    <property type="gene ID" value="SBAD_0001111101"/>
</dbReference>
<dbReference type="EMBL" id="UZAM01014487">
    <property type="protein sequence ID" value="VDP34232.1"/>
    <property type="molecule type" value="Genomic_DNA"/>
</dbReference>
<name>A0A183J4D7_9BILA</name>
<dbReference type="AlphaFoldDB" id="A0A183J4D7"/>
<proteinExistence type="predicted"/>
<evidence type="ECO:0000313" key="1">
    <source>
        <dbReference type="EMBL" id="VDP34232.1"/>
    </source>
</evidence>
<accession>A0A183J4D7</accession>
<reference evidence="1 2" key="2">
    <citation type="submission" date="2018-11" db="EMBL/GenBank/DDBJ databases">
        <authorList>
            <consortium name="Pathogen Informatics"/>
        </authorList>
    </citation>
    <scope>NUCLEOTIDE SEQUENCE [LARGE SCALE GENOMIC DNA]</scope>
</reference>
<dbReference type="OrthoDB" id="411632at2759"/>
<dbReference type="Pfam" id="PF09612">
    <property type="entry name" value="HtrL_YibB"/>
    <property type="match status" value="1"/>
</dbReference>
<dbReference type="Proteomes" id="UP000270296">
    <property type="component" value="Unassembled WGS sequence"/>
</dbReference>
<evidence type="ECO:0000313" key="2">
    <source>
        <dbReference type="Proteomes" id="UP000270296"/>
    </source>
</evidence>
<keyword evidence="2" id="KW-1185">Reference proteome</keyword>
<gene>
    <name evidence="1" type="ORF">SBAD_LOCUS10735</name>
</gene>
<reference evidence="3" key="1">
    <citation type="submission" date="2016-06" db="UniProtKB">
        <authorList>
            <consortium name="WormBaseParasite"/>
        </authorList>
    </citation>
    <scope>IDENTIFICATION</scope>
</reference>
<sequence length="163" mass="18719">MKTHPESKSSDYIILMNSKPYLLYFASQRNPFQSDWFYWLDAGYGHGVARFPNENEQWSPSNVMVKSLTQKITIIKLVPHNLADFPISSIYRKNVALISGEFLGGSAQIIPRFYSLYSNVFQGLVQGGYVDDDQTTLVICYQKNPTMFNVVTGDWHSVFDMFH</sequence>
<evidence type="ECO:0000313" key="3">
    <source>
        <dbReference type="WBParaSite" id="SBAD_0001111101-mRNA-1"/>
    </source>
</evidence>